<dbReference type="PANTHER" id="PTHR36983">
    <property type="entry name" value="DNAJ HOMOLOG SUBFAMILY C MEMBER 13"/>
    <property type="match status" value="1"/>
</dbReference>
<feature type="region of interest" description="Disordered" evidence="1">
    <location>
        <begin position="177"/>
        <end position="210"/>
    </location>
</feature>
<evidence type="ECO:0000313" key="2">
    <source>
        <dbReference type="EMBL" id="CDW73173.1"/>
    </source>
</evidence>
<accession>A0A077ZTE4</accession>
<feature type="compositionally biased region" description="Acidic residues" evidence="1">
    <location>
        <begin position="195"/>
        <end position="205"/>
    </location>
</feature>
<feature type="compositionally biased region" description="Low complexity" evidence="1">
    <location>
        <begin position="1806"/>
        <end position="1818"/>
    </location>
</feature>
<organism evidence="2 3">
    <name type="scientific">Stylonychia lemnae</name>
    <name type="common">Ciliate</name>
    <dbReference type="NCBI Taxonomy" id="5949"/>
    <lineage>
        <taxon>Eukaryota</taxon>
        <taxon>Sar</taxon>
        <taxon>Alveolata</taxon>
        <taxon>Ciliophora</taxon>
        <taxon>Intramacronucleata</taxon>
        <taxon>Spirotrichea</taxon>
        <taxon>Stichotrichia</taxon>
        <taxon>Sporadotrichida</taxon>
        <taxon>Oxytrichidae</taxon>
        <taxon>Stylonychinae</taxon>
        <taxon>Stylonychia</taxon>
    </lineage>
</organism>
<feature type="compositionally biased region" description="Polar residues" evidence="1">
    <location>
        <begin position="1774"/>
        <end position="1784"/>
    </location>
</feature>
<protein>
    <submittedName>
        <fullName evidence="2">Uncharacterized protein</fullName>
    </submittedName>
</protein>
<dbReference type="OrthoDB" id="69656at2759"/>
<dbReference type="GO" id="GO:0006898">
    <property type="term" value="P:receptor-mediated endocytosis"/>
    <property type="evidence" value="ECO:0007669"/>
    <property type="project" value="TreeGrafter"/>
</dbReference>
<name>A0A077ZTE4_STYLE</name>
<evidence type="ECO:0000313" key="3">
    <source>
        <dbReference type="Proteomes" id="UP000039865"/>
    </source>
</evidence>
<feature type="compositionally biased region" description="Basic and acidic residues" evidence="1">
    <location>
        <begin position="177"/>
        <end position="194"/>
    </location>
</feature>
<reference evidence="2 3" key="1">
    <citation type="submission" date="2014-06" db="EMBL/GenBank/DDBJ databases">
        <authorList>
            <person name="Swart Estienne"/>
        </authorList>
    </citation>
    <scope>NUCLEOTIDE SEQUENCE [LARGE SCALE GENOMIC DNA]</scope>
    <source>
        <strain evidence="2 3">130c</strain>
    </source>
</reference>
<sequence>MKKQFRIASKYLIERSHFFSKSQLVLSLQENYLQMQPLSSDREEKDGGVTRIDWELIIQVQASERNPKEFTISAVPENKKKQQTINKANAQQQVFSCKDRNRLLTEIIHKLHIYNQEKPYLVDKAYHQNDIYKEGKLQMVQLKIHPSVIQVIIKQSENRKRLGGKLAASSTFRGNIVKKDTSKNTNEETKRNQSEQEESELEFEDNGSGAEMFQNQDYEEDEELSGYESESNQGIMLTPYKGSMIGGTILGEESAVPVNEQIQGQAVRSHFIYLCEIDRIIINQQQLIIVKKNQEIDKFIFRSDEKALEFLIQIKKNYKDTYKTQLTTINKTSQDQNKIFNDLEFLVRESKPCYSQNVKVFTWDGIVSGVQIDLDEKNIYEVDQKRNEVRKKCQLKDLEMIRVIDKNDIYNLVLMFKKEIEMVLLVPSIQEREKLISCIMTLRNFVIPQYGYIDQLKILVNSQLDFTQKILGLDSLDNQQFIQDYEGLLFRKITENISYKDNMKINNLIEEALLNASFCNVTKIEQKNIKIVFKEIVHHLEQYLQFEANEQEIVENYLKKNADDHVIDYATFKKSNLFQKSQTIRTQQNPLILSAMISDQNEKQQNNIYNEDGIERIKQYEILQERTSKYLNILNLILKSKAVFCEISDNDEIIPQLIKLLVSKNPFVTLQSSQVLRSLIEYFSGTETKFEIINKKLLIRGRQANPQQTQGQVSVNQDLNLGTQANDSSDSMFFLQAFKEFMQYFDYLNDSAKQVKTIHLFGLQNIMRSILIQRRSSTSKEEIKVFADLLFEDDIIYTKLQEEIIKNQGNQPQQVVTRDPKSIFNNDPLKNKPFFHLFDRLSLLGDKHFDVLYFCTLIFDQSLNYYKRCEPERLLENQQYILTYSVQFVWHLYLQSEGILSEQRRASIHNLSKILYQNKDSIQLLLRCIPKTLVDKVETHLDLTISLSWGDTEWEDFFIKITSKNYDSATELWNDETRQELKVRLLKELKDFEEAHVLHKQVINDDSGKILVLPNHEFNKLKKVISRSTNLKWNYMEFGVKYDCLTTKYLVWKYYLTKLLKDKDLLETQRPDFTETIDKPIHFWQELKIKFMSSFDQQEQIIILKTMCVLYNKHFEQLKDLKSLPYFLKLFDQQQYEHCHFILVQLIHVSLSVNRDYSIINMRKFIKSGGLHTLMRQMKLVFKELLRPDRIKPAESNPQLLVLSTFSRDQYERILHGEGLLLEKTNYTNSKTNSRYFKRNSEFVCTGILCLKILDLIFREMYAIDYVPLPANREFLLRPQSLAILSQSLMVENIDLSREVTIFIETHMNNHFSYFKLKNSGMIEYLILALATKNGDRSLEILQKFQEVSFDYNSHLKIGLFNSNDLQMLQDDREKIFKNQQSEIEKSNGDQNPDIVIGEAKKVTILAESIFLRFLPIPFIKFLYEEGQEKFLQIYKMNNYESPILIWNSKLRSILEQSIIDHSSDFIQQLKEFSDQPAQDLKKSEYMPTYNKKFKNIVKYPDIENEVRCGRYYLRVWVNQKKKDLNFFDIPQNEEEEFHKNLQIELRHCIYEENFGDQQKIIILFKACLQTLHRFKNKRTFSLDEIKRILIDTCKNQPVYNDTVKQMIYIGIKIIYQVVRRESQQFIQNSVKSNADSLKEALTKIGVEIIGEIFTLILKNSFNTQFQSIGSSKYIEDTEQLALINTVSSSSDDKTNIKLDRIEAKTLSLCIQSFNIILNTDILAFVDFPLVSRINLFRQISRLLDASFTLLPLFKDKLLSNQVHIHDSRTFSSFTGIQQQSPKGKNNRNSKSKRSRSKKSKKQKRAQQNQPQSNPHQSWQMVNITNNNQSQYNPHLGQMLAKPTQNQLIMELDKYNFKKERELKDRKKIHKKDPNMNYNQQSLLQIIHNYMDKHSIELIFDMTRSIFELTREITKNPVLHPELIASGMAWKALKYIYLQLKEQTNEFSDLRASLREATATLKNLISFAHQLANLGAESFVFKNLTKETEKEIMKNFLKCIKSIFGSKIQETLISSFIITNNELHFEKYDSRKFLQQFSVREENSPELVWNDETRKELLDALDKQISNLNTSFYSELIDFEYSVNKRELRVEDIFVRHYNNQSSYRLQDIDNFASKLIEKLREITEFKYVADFENEQYQNCIELLKAIKIIIINENLIITELEKFEDYLQTFCNLIQIKPDADNNYNPSQEEIDMIKGVSVLILEIILHISKTGGQHFDYLKNNNDFIRLLIRALYQKENDIIDSQTIISILQNMILSRQSDIHQFLIATGLIMFILNQIFEKKTQNTNKKDRVELIKLILQSYNHTSGVYERYIPAYFFVEIQQKQQHNDIDTEKIIEFIKELDAPEFENVFIIWNSNLKQESHQRIKRNCEKIVRSYEDSNYQFLLETETLVNPKLQNEIIVKDVILRIYNKNPAVFINTKLNTFILHLSQDIWVVSQELFKISQGQLSKDEPDDPFGREPQININNSQKLKALCNKSLILLTSLLLSLEQLLLNDYNSNRLMANKREDKNAETKFYKQIIEKTTDQTQLDDKVYKIISYWLQTQVFLSRHIPVEIRITFFQIIFLIIDVSDAVKVFKDNQTLMQFITDSISSISTDKFSKTIEEALILLITQKMLRKDSEPTPVLLTNSMPKLFKIYDRKKKLKKLVEFILALMASDQQYKQSVVEYIKKNQAIAKIDTKLIFEGRHENTEHTEAIMRIWRGKPASSNDSKRYYDITECFHIEDKVDETNIPKMKLPMISKKSVKQFQKEELFFEEEKKAPEPLSARNARGNSIDLPFSSVKESKLGYQPFLDDIQIGGNDLEAIEKQDEYSSDEDDANQHLQ</sequence>
<dbReference type="GO" id="GO:0007032">
    <property type="term" value="P:endosome organization"/>
    <property type="evidence" value="ECO:0007669"/>
    <property type="project" value="InterPro"/>
</dbReference>
<proteinExistence type="predicted"/>
<evidence type="ECO:0000256" key="1">
    <source>
        <dbReference type="SAM" id="MobiDB-lite"/>
    </source>
</evidence>
<dbReference type="Proteomes" id="UP000039865">
    <property type="component" value="Unassembled WGS sequence"/>
</dbReference>
<dbReference type="OMA" id="EMWPILL"/>
<feature type="compositionally biased region" description="Basic residues" evidence="1">
    <location>
        <begin position="1785"/>
        <end position="1805"/>
    </location>
</feature>
<gene>
    <name evidence="2" type="primary">Contig15868.g16921</name>
    <name evidence="2" type="ORF">STYLEM_2149</name>
</gene>
<dbReference type="EMBL" id="CCKQ01002077">
    <property type="protein sequence ID" value="CDW73173.1"/>
    <property type="molecule type" value="Genomic_DNA"/>
</dbReference>
<dbReference type="InParanoid" id="A0A077ZTE4"/>
<feature type="region of interest" description="Disordered" evidence="1">
    <location>
        <begin position="1774"/>
        <end position="1818"/>
    </location>
</feature>
<feature type="region of interest" description="Disordered" evidence="1">
    <location>
        <begin position="2805"/>
        <end position="2825"/>
    </location>
</feature>
<dbReference type="GO" id="GO:0010008">
    <property type="term" value="C:endosome membrane"/>
    <property type="evidence" value="ECO:0007669"/>
    <property type="project" value="TreeGrafter"/>
</dbReference>
<dbReference type="PANTHER" id="PTHR36983:SF2">
    <property type="entry name" value="DNAJ HOMOLOG SUBFAMILY C MEMBER 13"/>
    <property type="match status" value="1"/>
</dbReference>
<dbReference type="GO" id="GO:2000641">
    <property type="term" value="P:regulation of early endosome to late endosome transport"/>
    <property type="evidence" value="ECO:0007669"/>
    <property type="project" value="InterPro"/>
</dbReference>
<dbReference type="InterPro" id="IPR044978">
    <property type="entry name" value="GRV2/DNAJC13"/>
</dbReference>
<keyword evidence="3" id="KW-1185">Reference proteome</keyword>